<comment type="subcellular location">
    <subcellularLocation>
        <location evidence="1">Secreted</location>
    </subcellularLocation>
</comment>
<keyword evidence="9" id="KW-0325">Glycoprotein</keyword>
<dbReference type="PRINTS" id="PR00724">
    <property type="entry name" value="CRBOXYPTASEC"/>
</dbReference>
<comment type="similarity">
    <text evidence="2 10">Belongs to the peptidase S10 family.</text>
</comment>
<dbReference type="InterPro" id="IPR029058">
    <property type="entry name" value="AB_hydrolase_fold"/>
</dbReference>
<dbReference type="InterPro" id="IPR033124">
    <property type="entry name" value="Ser_caboxypep_his_AS"/>
</dbReference>
<dbReference type="FunFam" id="3.40.50.11320:FF:000001">
    <property type="entry name" value="Carboxypeptidase"/>
    <property type="match status" value="1"/>
</dbReference>
<dbReference type="Proteomes" id="UP000541444">
    <property type="component" value="Unassembled WGS sequence"/>
</dbReference>
<dbReference type="Pfam" id="PF00450">
    <property type="entry name" value="Peptidase_S10"/>
    <property type="match status" value="1"/>
</dbReference>
<evidence type="ECO:0000313" key="12">
    <source>
        <dbReference type="Proteomes" id="UP000541444"/>
    </source>
</evidence>
<keyword evidence="12" id="KW-1185">Reference proteome</keyword>
<dbReference type="Gene3D" id="6.10.250.940">
    <property type="match status" value="1"/>
</dbReference>
<evidence type="ECO:0000256" key="10">
    <source>
        <dbReference type="RuleBase" id="RU361156"/>
    </source>
</evidence>
<dbReference type="InterPro" id="IPR018202">
    <property type="entry name" value="Ser_caboxypep_ser_AS"/>
</dbReference>
<dbReference type="SUPFAM" id="SSF53474">
    <property type="entry name" value="alpha/beta-Hydrolases"/>
    <property type="match status" value="1"/>
</dbReference>
<gene>
    <name evidence="11" type="ORF">GIB67_039192</name>
</gene>
<evidence type="ECO:0000256" key="3">
    <source>
        <dbReference type="ARBA" id="ARBA00022525"/>
    </source>
</evidence>
<keyword evidence="3" id="KW-0964">Secreted</keyword>
<dbReference type="PROSITE" id="PS00560">
    <property type="entry name" value="CARBOXYPEPT_SER_HIS"/>
    <property type="match status" value="1"/>
</dbReference>
<keyword evidence="4 10" id="KW-0121">Carboxypeptidase</keyword>
<dbReference type="GO" id="GO:0004185">
    <property type="term" value="F:serine-type carboxypeptidase activity"/>
    <property type="evidence" value="ECO:0007669"/>
    <property type="project" value="UniProtKB-UniRule"/>
</dbReference>
<dbReference type="InterPro" id="IPR001563">
    <property type="entry name" value="Peptidase_S10"/>
</dbReference>
<feature type="signal peptide" evidence="10">
    <location>
        <begin position="1"/>
        <end position="28"/>
    </location>
</feature>
<dbReference type="FunFam" id="3.40.50.1820:FF:000030">
    <property type="entry name" value="Carboxypeptidase"/>
    <property type="match status" value="1"/>
</dbReference>
<proteinExistence type="inferred from homology"/>
<evidence type="ECO:0000256" key="8">
    <source>
        <dbReference type="ARBA" id="ARBA00023157"/>
    </source>
</evidence>
<comment type="caution">
    <text evidence="11">The sequence shown here is derived from an EMBL/GenBank/DDBJ whole genome shotgun (WGS) entry which is preliminary data.</text>
</comment>
<evidence type="ECO:0000256" key="6">
    <source>
        <dbReference type="ARBA" id="ARBA00022729"/>
    </source>
</evidence>
<dbReference type="Gene3D" id="3.40.50.11320">
    <property type="match status" value="1"/>
</dbReference>
<dbReference type="AlphaFoldDB" id="A0A7J7MLW8"/>
<dbReference type="GO" id="GO:0006508">
    <property type="term" value="P:proteolysis"/>
    <property type="evidence" value="ECO:0007669"/>
    <property type="project" value="UniProtKB-KW"/>
</dbReference>
<organism evidence="11 12">
    <name type="scientific">Kingdonia uniflora</name>
    <dbReference type="NCBI Taxonomy" id="39325"/>
    <lineage>
        <taxon>Eukaryota</taxon>
        <taxon>Viridiplantae</taxon>
        <taxon>Streptophyta</taxon>
        <taxon>Embryophyta</taxon>
        <taxon>Tracheophyta</taxon>
        <taxon>Spermatophyta</taxon>
        <taxon>Magnoliopsida</taxon>
        <taxon>Ranunculales</taxon>
        <taxon>Circaeasteraceae</taxon>
        <taxon>Kingdonia</taxon>
    </lineage>
</organism>
<keyword evidence="7 10" id="KW-0378">Hydrolase</keyword>
<name>A0A7J7MLW8_9MAGN</name>
<dbReference type="PANTHER" id="PTHR11802:SF132">
    <property type="entry name" value="SERINE CARBOXYPEPTIDASE-LIKE 36-RELATED"/>
    <property type="match status" value="1"/>
</dbReference>
<feature type="chain" id="PRO_5029948287" description="Carboxypeptidase" evidence="10">
    <location>
        <begin position="29"/>
        <end position="496"/>
    </location>
</feature>
<keyword evidence="8" id="KW-1015">Disulfide bond</keyword>
<evidence type="ECO:0000256" key="5">
    <source>
        <dbReference type="ARBA" id="ARBA00022670"/>
    </source>
</evidence>
<dbReference type="PANTHER" id="PTHR11802">
    <property type="entry name" value="SERINE PROTEASE FAMILY S10 SERINE CARBOXYPEPTIDASE"/>
    <property type="match status" value="1"/>
</dbReference>
<dbReference type="OrthoDB" id="443318at2759"/>
<evidence type="ECO:0000256" key="9">
    <source>
        <dbReference type="ARBA" id="ARBA00023180"/>
    </source>
</evidence>
<dbReference type="GO" id="GO:0005576">
    <property type="term" value="C:extracellular region"/>
    <property type="evidence" value="ECO:0007669"/>
    <property type="project" value="UniProtKB-SubCell"/>
</dbReference>
<evidence type="ECO:0000313" key="11">
    <source>
        <dbReference type="EMBL" id="KAF6155861.1"/>
    </source>
</evidence>
<dbReference type="EC" id="3.4.16.-" evidence="10"/>
<feature type="non-terminal residue" evidence="11">
    <location>
        <position position="1"/>
    </location>
</feature>
<accession>A0A7J7MLW8</accession>
<keyword evidence="6 10" id="KW-0732">Signal</keyword>
<dbReference type="EMBL" id="JACGCM010001398">
    <property type="protein sequence ID" value="KAF6155861.1"/>
    <property type="molecule type" value="Genomic_DNA"/>
</dbReference>
<dbReference type="PROSITE" id="PS00131">
    <property type="entry name" value="CARBOXYPEPT_SER_SER"/>
    <property type="match status" value="1"/>
</dbReference>
<sequence length="496" mass="55705">SIREEMKTSSIALSILLICFAVLQNVDATRQGDALKRFHDSKKRVGIFDVSLVEDVEILKEATVLSQEGLKEKDLIDRLPGQPHVSFTQYGGYVTVNEKASRAFYYYFTEAVRSKKTKPLLLWLNGGPGCSSLAYGAMEELGPFRVHSDGKTLYHNPYAWNKVANVLFLESPAGVGFSYSNTTSDYKNSGDKRTAADNYAFLVNWLERFPEYKDRDFYISGESYAGHYVPQLAHTILQHNNRANKTIINLKGVIIGNAVINDETDTLGMYDYFWSHALISDESINIMHKHCTFAPNVNESQACTDAANKVDSDLDLLNIYSIYSPICLNSNLTDTPKETSLVTDPCSEYYTYAYLNLPDVQKALHANVTKLDHDWEPCSNIISWGDSPTTIIPLLQEFMANGLRVWVYSGDTDGRVPVTSTRYSLNKMKLASKIPWYPWVIKGEVGGYALVYKGDLTFVTVRGAGHEVPSYEPLRSLALIKHFLDGKPLRMVPSQE</sequence>
<evidence type="ECO:0000256" key="2">
    <source>
        <dbReference type="ARBA" id="ARBA00009431"/>
    </source>
</evidence>
<reference evidence="11 12" key="1">
    <citation type="journal article" date="2020" name="IScience">
        <title>Genome Sequencing of the Endangered Kingdonia uniflora (Circaeasteraceae, Ranunculales) Reveals Potential Mechanisms of Evolutionary Specialization.</title>
        <authorList>
            <person name="Sun Y."/>
            <person name="Deng T."/>
            <person name="Zhang A."/>
            <person name="Moore M.J."/>
            <person name="Landis J.B."/>
            <person name="Lin N."/>
            <person name="Zhang H."/>
            <person name="Zhang X."/>
            <person name="Huang J."/>
            <person name="Zhang X."/>
            <person name="Sun H."/>
            <person name="Wang H."/>
        </authorList>
    </citation>
    <scope>NUCLEOTIDE SEQUENCE [LARGE SCALE GENOMIC DNA]</scope>
    <source>
        <strain evidence="11">TB1705</strain>
        <tissue evidence="11">Leaf</tissue>
    </source>
</reference>
<evidence type="ECO:0000256" key="4">
    <source>
        <dbReference type="ARBA" id="ARBA00022645"/>
    </source>
</evidence>
<dbReference type="Gene3D" id="3.40.50.1820">
    <property type="entry name" value="alpha/beta hydrolase"/>
    <property type="match status" value="1"/>
</dbReference>
<evidence type="ECO:0000256" key="1">
    <source>
        <dbReference type="ARBA" id="ARBA00004613"/>
    </source>
</evidence>
<dbReference type="GO" id="GO:0005773">
    <property type="term" value="C:vacuole"/>
    <property type="evidence" value="ECO:0007669"/>
    <property type="project" value="TreeGrafter"/>
</dbReference>
<protein>
    <recommendedName>
        <fullName evidence="10">Carboxypeptidase</fullName>
        <ecNumber evidence="10">3.4.16.-</ecNumber>
    </recommendedName>
</protein>
<keyword evidence="5 10" id="KW-0645">Protease</keyword>
<evidence type="ECO:0000256" key="7">
    <source>
        <dbReference type="ARBA" id="ARBA00022801"/>
    </source>
</evidence>